<dbReference type="PANTHER" id="PTHR46268">
    <property type="entry name" value="STRESS RESPONSE PROTEIN NHAX"/>
    <property type="match status" value="1"/>
</dbReference>
<dbReference type="OMA" id="VDYETHF"/>
<accession>A0A1I3NC22</accession>
<feature type="domain" description="UspA" evidence="2">
    <location>
        <begin position="14"/>
        <end position="152"/>
    </location>
</feature>
<sequence>MIPSFEYFSGLTDMLDNILIATDGSDEASVAVEHGLDLAEVFGATVHVIYVVETEAAYILTIGVSDDEMKEYRQLGEEVVTDIVERAKQRGLDGVGVVKTGNISQEIVDYAQETDIDNVVVAERGRGTVEKYLGSNAENVVRMCSQPVTVVRSSKNV</sequence>
<dbReference type="EMBL" id="FORO01000013">
    <property type="protein sequence ID" value="SFJ06799.1"/>
    <property type="molecule type" value="Genomic_DNA"/>
</dbReference>
<evidence type="ECO:0000313" key="3">
    <source>
        <dbReference type="EMBL" id="SFJ06799.1"/>
    </source>
</evidence>
<evidence type="ECO:0000313" key="4">
    <source>
        <dbReference type="Proteomes" id="UP000182829"/>
    </source>
</evidence>
<dbReference type="Proteomes" id="UP000182829">
    <property type="component" value="Unassembled WGS sequence"/>
</dbReference>
<name>A0A1I3NC22_9EURY</name>
<dbReference type="CDD" id="cd00293">
    <property type="entry name" value="USP-like"/>
    <property type="match status" value="1"/>
</dbReference>
<protein>
    <submittedName>
        <fullName evidence="3">Nucleotide-binding universal stress protein, UspA family</fullName>
    </submittedName>
</protein>
<dbReference type="Gene3D" id="3.40.50.620">
    <property type="entry name" value="HUPs"/>
    <property type="match status" value="1"/>
</dbReference>
<organism evidence="3 4">
    <name type="scientific">Natronobacterium gregoryi</name>
    <dbReference type="NCBI Taxonomy" id="44930"/>
    <lineage>
        <taxon>Archaea</taxon>
        <taxon>Methanobacteriati</taxon>
        <taxon>Methanobacteriota</taxon>
        <taxon>Stenosarchaea group</taxon>
        <taxon>Halobacteria</taxon>
        <taxon>Halobacteriales</taxon>
        <taxon>Natrialbaceae</taxon>
        <taxon>Natronobacterium</taxon>
    </lineage>
</organism>
<gene>
    <name evidence="3" type="ORF">SAMN05443661_11331</name>
</gene>
<dbReference type="InterPro" id="IPR014729">
    <property type="entry name" value="Rossmann-like_a/b/a_fold"/>
</dbReference>
<evidence type="ECO:0000259" key="2">
    <source>
        <dbReference type="Pfam" id="PF00582"/>
    </source>
</evidence>
<dbReference type="AlphaFoldDB" id="A0A1I3NC22"/>
<dbReference type="InterPro" id="IPR006016">
    <property type="entry name" value="UspA"/>
</dbReference>
<dbReference type="Pfam" id="PF00582">
    <property type="entry name" value="Usp"/>
    <property type="match status" value="1"/>
</dbReference>
<comment type="similarity">
    <text evidence="1">Belongs to the universal stress protein A family.</text>
</comment>
<dbReference type="PANTHER" id="PTHR46268:SF6">
    <property type="entry name" value="UNIVERSAL STRESS PROTEIN UP12"/>
    <property type="match status" value="1"/>
</dbReference>
<dbReference type="PRINTS" id="PR01438">
    <property type="entry name" value="UNVRSLSTRESS"/>
</dbReference>
<proteinExistence type="inferred from homology"/>
<dbReference type="SUPFAM" id="SSF52402">
    <property type="entry name" value="Adenine nucleotide alpha hydrolases-like"/>
    <property type="match status" value="1"/>
</dbReference>
<reference evidence="3 4" key="1">
    <citation type="submission" date="2016-10" db="EMBL/GenBank/DDBJ databases">
        <authorList>
            <person name="de Groot N.N."/>
        </authorList>
    </citation>
    <scope>NUCLEOTIDE SEQUENCE [LARGE SCALE GENOMIC DNA]</scope>
    <source>
        <strain evidence="3 4">SP2</strain>
    </source>
</reference>
<evidence type="ECO:0000256" key="1">
    <source>
        <dbReference type="ARBA" id="ARBA00008791"/>
    </source>
</evidence>
<dbReference type="InterPro" id="IPR006015">
    <property type="entry name" value="Universal_stress_UspA"/>
</dbReference>